<keyword evidence="4" id="KW-0472">Membrane</keyword>
<sequence length="268" mass="29034">MTTGDELLLLAIRPGRRRIRIRAEDRLRFALRASELADLGLAGRIAVGPRRIEVMDSQRVEDRRLNNVLHSLGATAPPPSLKDWLRRTPRSLTTEYLSRLEDQKAVRVRRWRDPSGRTRHDILSVDLPRRQALLARLDGVVRSGSAISTTDHDLTLAALVQAAGLAPAAYPGLRGITDRRRLATLVANDRLTPATAEADPATDEELAAALTTGADVLTRQLLGELSDLYADFTTGGHSLGHDLDPGSWSEGGTGHHGGGHGDGGHGSW</sequence>
<evidence type="ECO:0000313" key="6">
    <source>
        <dbReference type="EMBL" id="MFB9572071.1"/>
    </source>
</evidence>
<keyword evidence="2" id="KW-0333">Golgi apparatus</keyword>
<name>A0ABV5R4L8_9ACTN</name>
<organism evidence="6 7">
    <name type="scientific">Streptomyces yanii</name>
    <dbReference type="NCBI Taxonomy" id="78510"/>
    <lineage>
        <taxon>Bacteria</taxon>
        <taxon>Bacillati</taxon>
        <taxon>Actinomycetota</taxon>
        <taxon>Actinomycetes</taxon>
        <taxon>Kitasatosporales</taxon>
        <taxon>Streptomycetaceae</taxon>
        <taxon>Streptomyces</taxon>
    </lineage>
</organism>
<evidence type="ECO:0000256" key="3">
    <source>
        <dbReference type="ARBA" id="ARBA00023121"/>
    </source>
</evidence>
<feature type="compositionally biased region" description="Gly residues" evidence="5">
    <location>
        <begin position="249"/>
        <end position="268"/>
    </location>
</feature>
<keyword evidence="3" id="KW-0446">Lipid-binding</keyword>
<dbReference type="RefSeq" id="WP_345512099.1">
    <property type="nucleotide sequence ID" value="NZ_BAAAXD010000014.1"/>
</dbReference>
<dbReference type="EMBL" id="JBHMCG010000032">
    <property type="protein sequence ID" value="MFB9572071.1"/>
    <property type="molecule type" value="Genomic_DNA"/>
</dbReference>
<evidence type="ECO:0000256" key="4">
    <source>
        <dbReference type="ARBA" id="ARBA00023136"/>
    </source>
</evidence>
<evidence type="ECO:0000256" key="1">
    <source>
        <dbReference type="ARBA" id="ARBA00004255"/>
    </source>
</evidence>
<evidence type="ECO:0000313" key="7">
    <source>
        <dbReference type="Proteomes" id="UP001589710"/>
    </source>
</evidence>
<comment type="subcellular location">
    <subcellularLocation>
        <location evidence="1">Golgi apparatus membrane</location>
        <topology evidence="1">Peripheral membrane protein</topology>
        <orientation evidence="1">Cytoplasmic side</orientation>
    </subcellularLocation>
</comment>
<gene>
    <name evidence="6" type="ORF">ACFFTL_06975</name>
</gene>
<protein>
    <submittedName>
        <fullName evidence="6">GPP34 family phosphoprotein</fullName>
    </submittedName>
</protein>
<evidence type="ECO:0000256" key="5">
    <source>
        <dbReference type="SAM" id="MobiDB-lite"/>
    </source>
</evidence>
<dbReference type="InterPro" id="IPR008628">
    <property type="entry name" value="GPP34-like"/>
</dbReference>
<comment type="caution">
    <text evidence="6">The sequence shown here is derived from an EMBL/GenBank/DDBJ whole genome shotgun (WGS) entry which is preliminary data.</text>
</comment>
<dbReference type="Gene3D" id="1.10.3630.10">
    <property type="entry name" value="yeast vps74-n-term truncation variant domain like"/>
    <property type="match status" value="1"/>
</dbReference>
<keyword evidence="7" id="KW-1185">Reference proteome</keyword>
<dbReference type="InterPro" id="IPR038261">
    <property type="entry name" value="GPP34-like_sf"/>
</dbReference>
<accession>A0ABV5R4L8</accession>
<dbReference type="Proteomes" id="UP001589710">
    <property type="component" value="Unassembled WGS sequence"/>
</dbReference>
<dbReference type="Pfam" id="PF05719">
    <property type="entry name" value="GPP34"/>
    <property type="match status" value="1"/>
</dbReference>
<feature type="region of interest" description="Disordered" evidence="5">
    <location>
        <begin position="241"/>
        <end position="268"/>
    </location>
</feature>
<evidence type="ECO:0000256" key="2">
    <source>
        <dbReference type="ARBA" id="ARBA00023034"/>
    </source>
</evidence>
<proteinExistence type="predicted"/>
<reference evidence="6 7" key="1">
    <citation type="submission" date="2024-09" db="EMBL/GenBank/DDBJ databases">
        <authorList>
            <person name="Sun Q."/>
            <person name="Mori K."/>
        </authorList>
    </citation>
    <scope>NUCLEOTIDE SEQUENCE [LARGE SCALE GENOMIC DNA]</scope>
    <source>
        <strain evidence="6 7">JCM 3331</strain>
    </source>
</reference>